<evidence type="ECO:0000313" key="2">
    <source>
        <dbReference type="EMBL" id="VEF02759.1"/>
    </source>
</evidence>
<accession>A0A448DAG6</accession>
<dbReference type="PROSITE" id="PS51257">
    <property type="entry name" value="PROKAR_LIPOPROTEIN"/>
    <property type="match status" value="1"/>
</dbReference>
<dbReference type="EMBL" id="LR134313">
    <property type="protein sequence ID" value="VEF02759.1"/>
    <property type="molecule type" value="Genomic_DNA"/>
</dbReference>
<dbReference type="AlphaFoldDB" id="A0A448DAG6"/>
<dbReference type="KEGG" id="nci:NCTC10296_01963"/>
<name>A0A448DAG6_9NEIS</name>
<dbReference type="Proteomes" id="UP000279284">
    <property type="component" value="Chromosome"/>
</dbReference>
<feature type="chain" id="PRO_5019007012" evidence="1">
    <location>
        <begin position="20"/>
        <end position="132"/>
    </location>
</feature>
<keyword evidence="3" id="KW-1185">Reference proteome</keyword>
<evidence type="ECO:0000256" key="1">
    <source>
        <dbReference type="SAM" id="SignalP"/>
    </source>
</evidence>
<proteinExistence type="predicted"/>
<dbReference type="RefSeq" id="WP_085416124.1">
    <property type="nucleotide sequence ID" value="NZ_CAUJPY010000028.1"/>
</dbReference>
<feature type="signal peptide" evidence="1">
    <location>
        <begin position="1"/>
        <end position="19"/>
    </location>
</feature>
<sequence>MKKYLFACILFPLALTACQSDSPRFIHLEQPDYNKGKLYIYRPHNSKNSKIVYDVYAGDIKIGNIRNGQHIHQDLPFGVHKVYLKNTQTSVNVPLRVDEIKCLRIGVNAQRQPVLQKMHYEQCKVDILSTKP</sequence>
<reference evidence="2 3" key="1">
    <citation type="submission" date="2018-12" db="EMBL/GenBank/DDBJ databases">
        <authorList>
            <consortium name="Pathogen Informatics"/>
        </authorList>
    </citation>
    <scope>NUCLEOTIDE SEQUENCE [LARGE SCALE GENOMIC DNA]</scope>
    <source>
        <strain evidence="2 3">NCTC10296</strain>
    </source>
</reference>
<keyword evidence="1" id="KW-0732">Signal</keyword>
<protein>
    <submittedName>
        <fullName evidence="2">Protein of uncharacterized function (DUF2846)</fullName>
    </submittedName>
</protein>
<dbReference type="OrthoDB" id="8859745at2"/>
<gene>
    <name evidence="2" type="ORF">NCTC10296_01963</name>
</gene>
<evidence type="ECO:0000313" key="3">
    <source>
        <dbReference type="Proteomes" id="UP000279284"/>
    </source>
</evidence>
<organism evidence="2 3">
    <name type="scientific">Neisseria canis</name>
    <dbReference type="NCBI Taxonomy" id="493"/>
    <lineage>
        <taxon>Bacteria</taxon>
        <taxon>Pseudomonadati</taxon>
        <taxon>Pseudomonadota</taxon>
        <taxon>Betaproteobacteria</taxon>
        <taxon>Neisseriales</taxon>
        <taxon>Neisseriaceae</taxon>
        <taxon>Neisseria</taxon>
    </lineage>
</organism>